<dbReference type="Gene3D" id="3.30.420.10">
    <property type="entry name" value="Ribonuclease H-like superfamily/Ribonuclease H"/>
    <property type="match status" value="1"/>
</dbReference>
<dbReference type="EMBL" id="BAABME010012116">
    <property type="protein sequence ID" value="GAA0184723.1"/>
    <property type="molecule type" value="Genomic_DNA"/>
</dbReference>
<dbReference type="InterPro" id="IPR044730">
    <property type="entry name" value="RNase_H-like_dom_plant"/>
</dbReference>
<dbReference type="PANTHER" id="PTHR47723:SF19">
    <property type="entry name" value="POLYNUCLEOTIDYL TRANSFERASE, RIBONUCLEASE H-LIKE SUPERFAMILY PROTEIN"/>
    <property type="match status" value="1"/>
</dbReference>
<dbReference type="InterPro" id="IPR012337">
    <property type="entry name" value="RNaseH-like_sf"/>
</dbReference>
<keyword evidence="3" id="KW-1185">Reference proteome</keyword>
<accession>A0AAV3RSR9</accession>
<comment type="caution">
    <text evidence="2">The sequence shown here is derived from an EMBL/GenBank/DDBJ whole genome shotgun (WGS) entry which is preliminary data.</text>
</comment>
<reference evidence="2 3" key="1">
    <citation type="submission" date="2024-01" db="EMBL/GenBank/DDBJ databases">
        <title>The complete chloroplast genome sequence of Lithospermum erythrorhizon: insights into the phylogenetic relationship among Boraginaceae species and the maternal lineages of purple gromwells.</title>
        <authorList>
            <person name="Okada T."/>
            <person name="Watanabe K."/>
        </authorList>
    </citation>
    <scope>NUCLEOTIDE SEQUENCE [LARGE SCALE GENOMIC DNA]</scope>
</reference>
<evidence type="ECO:0000313" key="2">
    <source>
        <dbReference type="EMBL" id="GAA0184723.1"/>
    </source>
</evidence>
<dbReference type="PANTHER" id="PTHR47723">
    <property type="entry name" value="OS05G0353850 PROTEIN"/>
    <property type="match status" value="1"/>
</dbReference>
<dbReference type="CDD" id="cd06222">
    <property type="entry name" value="RNase_H_like"/>
    <property type="match status" value="1"/>
</dbReference>
<dbReference type="Pfam" id="PF13456">
    <property type="entry name" value="RVT_3"/>
    <property type="match status" value="1"/>
</dbReference>
<dbReference type="InterPro" id="IPR053151">
    <property type="entry name" value="RNase_H-like"/>
</dbReference>
<proteinExistence type="predicted"/>
<feature type="domain" description="RNase H type-1" evidence="1">
    <location>
        <begin position="18"/>
        <end position="134"/>
    </location>
</feature>
<dbReference type="AlphaFoldDB" id="A0AAV3RSR9"/>
<evidence type="ECO:0000313" key="3">
    <source>
        <dbReference type="Proteomes" id="UP001454036"/>
    </source>
</evidence>
<dbReference type="InterPro" id="IPR002156">
    <property type="entry name" value="RNaseH_domain"/>
</dbReference>
<gene>
    <name evidence="2" type="ORF">LIER_32011</name>
</gene>
<dbReference type="GO" id="GO:0004523">
    <property type="term" value="F:RNA-DNA hybrid ribonuclease activity"/>
    <property type="evidence" value="ECO:0007669"/>
    <property type="project" value="InterPro"/>
</dbReference>
<dbReference type="Proteomes" id="UP001454036">
    <property type="component" value="Unassembled WGS sequence"/>
</dbReference>
<organism evidence="2 3">
    <name type="scientific">Lithospermum erythrorhizon</name>
    <name type="common">Purple gromwell</name>
    <name type="synonym">Lithospermum officinale var. erythrorhizon</name>
    <dbReference type="NCBI Taxonomy" id="34254"/>
    <lineage>
        <taxon>Eukaryota</taxon>
        <taxon>Viridiplantae</taxon>
        <taxon>Streptophyta</taxon>
        <taxon>Embryophyta</taxon>
        <taxon>Tracheophyta</taxon>
        <taxon>Spermatophyta</taxon>
        <taxon>Magnoliopsida</taxon>
        <taxon>eudicotyledons</taxon>
        <taxon>Gunneridae</taxon>
        <taxon>Pentapetalae</taxon>
        <taxon>asterids</taxon>
        <taxon>lamiids</taxon>
        <taxon>Boraginales</taxon>
        <taxon>Boraginaceae</taxon>
        <taxon>Boraginoideae</taxon>
        <taxon>Lithospermeae</taxon>
        <taxon>Lithospermum</taxon>
    </lineage>
</organism>
<sequence>MPQLLSWTKPKNGSLKVNVDATFKGGQAGYGGILGDHHGHLIFSIGEYGTNSSPLEAEIEALYLWFRACIKQGYNKLKVEVDSILLVKKVRNMAAHWQVYNKVNHIATMVESSGSSMVHIYRERNMAADWIAKNSLKKKSHYIWEASTTKSRDAEAYSAREVWASPDKTWLFSPGHLSEHSRCMLLLFVLYCLFSIRSYSLDTVYD</sequence>
<evidence type="ECO:0000259" key="1">
    <source>
        <dbReference type="Pfam" id="PF13456"/>
    </source>
</evidence>
<dbReference type="InterPro" id="IPR036397">
    <property type="entry name" value="RNaseH_sf"/>
</dbReference>
<dbReference type="GO" id="GO:0003676">
    <property type="term" value="F:nucleic acid binding"/>
    <property type="evidence" value="ECO:0007669"/>
    <property type="project" value="InterPro"/>
</dbReference>
<protein>
    <recommendedName>
        <fullName evidence="1">RNase H type-1 domain-containing protein</fullName>
    </recommendedName>
</protein>
<name>A0AAV3RSR9_LITER</name>
<dbReference type="SUPFAM" id="SSF53098">
    <property type="entry name" value="Ribonuclease H-like"/>
    <property type="match status" value="1"/>
</dbReference>